<reference evidence="3" key="1">
    <citation type="submission" date="2025-08" db="UniProtKB">
        <authorList>
            <consortium name="RefSeq"/>
        </authorList>
    </citation>
    <scope>IDENTIFICATION</scope>
    <source>
        <tissue evidence="3">Whole Larva</tissue>
    </source>
</reference>
<dbReference type="Gene3D" id="3.90.1200.10">
    <property type="match status" value="1"/>
</dbReference>
<protein>
    <submittedName>
        <fullName evidence="3">Uncharacterized protein LOC108565373</fullName>
    </submittedName>
</protein>
<dbReference type="Pfam" id="PF02958">
    <property type="entry name" value="EcKL"/>
    <property type="match status" value="1"/>
</dbReference>
<dbReference type="RefSeq" id="XP_017780281.1">
    <property type="nucleotide sequence ID" value="XM_017924792.1"/>
</dbReference>
<sequence length="409" mass="48244">MVLTLEDCRKVIYKHTNGKGKVKAFKISSLGDEPMGFLGEHYKLKITYEDIATKEMKFARFFLKTVPNSNPNHMQYVNEMGVFKKEALLYKNLISNFVKFHNKPIAPKCYLVQADKFIVLEDLSSKGFTIPDMDLSLAHWEAVIQTMARFHASCIIFEEQRYATQSYRVNEFYRDELKESTFSPLENHPRYKWALNTSKAIADSMKLVNCENQENQEKIKQFVSKKMLNYTKASKEYRNVITHADLWRNNIMFRQTQEELDCIFIDFQLARYVPAAFDILTTLHVNASSHFLDTHMEGLLRLYYNVFRESLELKKIEVDRVMTYDQFMESIKEYQLPALVEATMFATICFVGPELSNLILDDEDVFNEFNYTNRSKFIQQEFKENINFREKYSDIMMRLISVLDQSQIE</sequence>
<gene>
    <name evidence="3" type="primary">LOC108565373</name>
</gene>
<accession>A0ABM1N0D1</accession>
<dbReference type="InterPro" id="IPR015897">
    <property type="entry name" value="CHK_kinase-like"/>
</dbReference>
<evidence type="ECO:0000259" key="1">
    <source>
        <dbReference type="SMART" id="SM00587"/>
    </source>
</evidence>
<dbReference type="GeneID" id="108565373"/>
<proteinExistence type="predicted"/>
<feature type="domain" description="CHK kinase-like" evidence="1">
    <location>
        <begin position="118"/>
        <end position="313"/>
    </location>
</feature>
<dbReference type="InterPro" id="IPR004119">
    <property type="entry name" value="EcKL"/>
</dbReference>
<evidence type="ECO:0000313" key="3">
    <source>
        <dbReference type="RefSeq" id="XP_017780281.1"/>
    </source>
</evidence>
<dbReference type="SUPFAM" id="SSF56112">
    <property type="entry name" value="Protein kinase-like (PK-like)"/>
    <property type="match status" value="1"/>
</dbReference>
<keyword evidence="2" id="KW-1185">Reference proteome</keyword>
<name>A0ABM1N0D1_NICVS</name>
<evidence type="ECO:0000313" key="2">
    <source>
        <dbReference type="Proteomes" id="UP000695000"/>
    </source>
</evidence>
<dbReference type="InterPro" id="IPR011009">
    <property type="entry name" value="Kinase-like_dom_sf"/>
</dbReference>
<dbReference type="PANTHER" id="PTHR11012:SF48">
    <property type="entry name" value="CHK KINASE-LIKE DOMAIN-CONTAINING PROTEIN-RELATED"/>
    <property type="match status" value="1"/>
</dbReference>
<dbReference type="PANTHER" id="PTHR11012">
    <property type="entry name" value="PROTEIN KINASE-LIKE DOMAIN-CONTAINING"/>
    <property type="match status" value="1"/>
</dbReference>
<dbReference type="Proteomes" id="UP000695000">
    <property type="component" value="Unplaced"/>
</dbReference>
<organism evidence="2 3">
    <name type="scientific">Nicrophorus vespilloides</name>
    <name type="common">Boreal carrion beetle</name>
    <dbReference type="NCBI Taxonomy" id="110193"/>
    <lineage>
        <taxon>Eukaryota</taxon>
        <taxon>Metazoa</taxon>
        <taxon>Ecdysozoa</taxon>
        <taxon>Arthropoda</taxon>
        <taxon>Hexapoda</taxon>
        <taxon>Insecta</taxon>
        <taxon>Pterygota</taxon>
        <taxon>Neoptera</taxon>
        <taxon>Endopterygota</taxon>
        <taxon>Coleoptera</taxon>
        <taxon>Polyphaga</taxon>
        <taxon>Staphyliniformia</taxon>
        <taxon>Silphidae</taxon>
        <taxon>Nicrophorinae</taxon>
        <taxon>Nicrophorus</taxon>
    </lineage>
</organism>
<dbReference type="SMART" id="SM00587">
    <property type="entry name" value="CHK"/>
    <property type="match status" value="1"/>
</dbReference>